<keyword evidence="3" id="KW-1185">Reference proteome</keyword>
<feature type="domain" description="HTH arsR-type" evidence="1">
    <location>
        <begin position="1"/>
        <end position="95"/>
    </location>
</feature>
<dbReference type="PRINTS" id="PR00778">
    <property type="entry name" value="HTHARSR"/>
</dbReference>
<name>A0ABY4SFF0_AQUTE</name>
<dbReference type="InterPro" id="IPR052543">
    <property type="entry name" value="HTH_Metal-responsive_Reg"/>
</dbReference>
<dbReference type="NCBIfam" id="NF033788">
    <property type="entry name" value="HTH_metalloreg"/>
    <property type="match status" value="1"/>
</dbReference>
<gene>
    <name evidence="2" type="ORF">MW290_30800</name>
</gene>
<dbReference type="SUPFAM" id="SSF46785">
    <property type="entry name" value="Winged helix' DNA-binding domain"/>
    <property type="match status" value="1"/>
</dbReference>
<proteinExistence type="predicted"/>
<dbReference type="SMART" id="SM00418">
    <property type="entry name" value="HTH_ARSR"/>
    <property type="match status" value="1"/>
</dbReference>
<dbReference type="Pfam" id="PF12840">
    <property type="entry name" value="HTH_20"/>
    <property type="match status" value="1"/>
</dbReference>
<accession>A0ABY4SFF0</accession>
<evidence type="ECO:0000259" key="1">
    <source>
        <dbReference type="PROSITE" id="PS50987"/>
    </source>
</evidence>
<dbReference type="PANTHER" id="PTHR39168">
    <property type="entry name" value="TRANSCRIPTIONAL REGULATOR-RELATED"/>
    <property type="match status" value="1"/>
</dbReference>
<dbReference type="InterPro" id="IPR011991">
    <property type="entry name" value="ArsR-like_HTH"/>
</dbReference>
<reference evidence="2" key="1">
    <citation type="submission" date="2022-05" db="EMBL/GenBank/DDBJ databases">
        <title>An RpoN-dependent PEP-CTERM gene is involved in floc formation of an Aquincola tertiaricarbonis strain.</title>
        <authorList>
            <person name="Qiu D."/>
            <person name="Xia M."/>
        </authorList>
    </citation>
    <scope>NUCLEOTIDE SEQUENCE</scope>
    <source>
        <strain evidence="2">RN12</strain>
    </source>
</reference>
<dbReference type="RefSeq" id="WP_250198140.1">
    <property type="nucleotide sequence ID" value="NZ_CP097636.1"/>
</dbReference>
<dbReference type="PANTHER" id="PTHR39168:SF1">
    <property type="entry name" value="TRANSCRIPTIONAL REGULATORY PROTEIN"/>
    <property type="match status" value="1"/>
</dbReference>
<dbReference type="Proteomes" id="UP001056201">
    <property type="component" value="Chromosome 2"/>
</dbReference>
<dbReference type="InterPro" id="IPR036388">
    <property type="entry name" value="WH-like_DNA-bd_sf"/>
</dbReference>
<dbReference type="CDD" id="cd00090">
    <property type="entry name" value="HTH_ARSR"/>
    <property type="match status" value="1"/>
</dbReference>
<dbReference type="Gene3D" id="1.10.10.10">
    <property type="entry name" value="Winged helix-like DNA-binding domain superfamily/Winged helix DNA-binding domain"/>
    <property type="match status" value="1"/>
</dbReference>
<organism evidence="2 3">
    <name type="scientific">Aquincola tertiaricarbonis</name>
    <dbReference type="NCBI Taxonomy" id="391953"/>
    <lineage>
        <taxon>Bacteria</taxon>
        <taxon>Pseudomonadati</taxon>
        <taxon>Pseudomonadota</taxon>
        <taxon>Betaproteobacteria</taxon>
        <taxon>Burkholderiales</taxon>
        <taxon>Sphaerotilaceae</taxon>
        <taxon>Aquincola</taxon>
    </lineage>
</organism>
<sequence>MHAPEPRFAKVAAMIADPTRARMLALLMNGQAHTAGELAGVAGVTAATASSHLAQLVAAELVVPRAQGRHRYFRLADERIGHALEALSLVAERGAGDAKWQQPDYLPLKRARTCYCHLAGELGVAWLDGLLRRGHLQAQPGWFALTPVGAEALAAAGVALPARLPQSEAARRRFAYPCLDWSERRDHLAGMLAVNLLAHAREQDWLRAQPGSRALTLTPPGRAALAAWLQG</sequence>
<dbReference type="InterPro" id="IPR001845">
    <property type="entry name" value="HTH_ArsR_DNA-bd_dom"/>
</dbReference>
<dbReference type="EMBL" id="CP097636">
    <property type="protein sequence ID" value="URI09929.1"/>
    <property type="molecule type" value="Genomic_DNA"/>
</dbReference>
<protein>
    <submittedName>
        <fullName evidence="2">ArsR family transcriptional regulator</fullName>
    </submittedName>
</protein>
<evidence type="ECO:0000313" key="2">
    <source>
        <dbReference type="EMBL" id="URI09929.1"/>
    </source>
</evidence>
<dbReference type="PROSITE" id="PS50987">
    <property type="entry name" value="HTH_ARSR_2"/>
    <property type="match status" value="1"/>
</dbReference>
<dbReference type="InterPro" id="IPR036390">
    <property type="entry name" value="WH_DNA-bd_sf"/>
</dbReference>
<evidence type="ECO:0000313" key="3">
    <source>
        <dbReference type="Proteomes" id="UP001056201"/>
    </source>
</evidence>